<dbReference type="Pfam" id="PF00890">
    <property type="entry name" value="FAD_binding_2"/>
    <property type="match status" value="1"/>
</dbReference>
<dbReference type="RefSeq" id="WP_066236726.1">
    <property type="nucleotide sequence ID" value="NZ_LSGP01000001.1"/>
</dbReference>
<keyword evidence="8" id="KW-0560">Oxidoreductase</keyword>
<evidence type="ECO:0000256" key="8">
    <source>
        <dbReference type="ARBA" id="ARBA00023002"/>
    </source>
</evidence>
<comment type="cofactor">
    <cofactor evidence="1">
        <name>FAD</name>
        <dbReference type="ChEBI" id="CHEBI:57692"/>
    </cofactor>
</comment>
<dbReference type="Gene3D" id="3.50.50.60">
    <property type="entry name" value="FAD/NAD(P)-binding domain"/>
    <property type="match status" value="1"/>
</dbReference>
<dbReference type="PRINTS" id="PR00368">
    <property type="entry name" value="FADPNR"/>
</dbReference>
<dbReference type="InterPro" id="IPR014006">
    <property type="entry name" value="Succ_Dhase_FrdA_Gneg"/>
</dbReference>
<evidence type="ECO:0000256" key="3">
    <source>
        <dbReference type="ARBA" id="ARBA00008040"/>
    </source>
</evidence>
<dbReference type="InterPro" id="IPR030664">
    <property type="entry name" value="SdhA/FrdA/AprA"/>
</dbReference>
<accession>A0A154BVY1</accession>
<evidence type="ECO:0000259" key="11">
    <source>
        <dbReference type="Pfam" id="PF00890"/>
    </source>
</evidence>
<dbReference type="GO" id="GO:0050660">
    <property type="term" value="F:flavin adenine dinucleotide binding"/>
    <property type="evidence" value="ECO:0007669"/>
    <property type="project" value="InterPro"/>
</dbReference>
<evidence type="ECO:0000256" key="5">
    <source>
        <dbReference type="ARBA" id="ARBA00022630"/>
    </source>
</evidence>
<dbReference type="Gene3D" id="4.10.80.40">
    <property type="entry name" value="succinate dehydrogenase protein domain"/>
    <property type="match status" value="1"/>
</dbReference>
<proteinExistence type="inferred from homology"/>
<keyword evidence="6" id="KW-0274">FAD</keyword>
<dbReference type="PIRSF" id="PIRSF000171">
    <property type="entry name" value="SDHA_APRA_LASPO"/>
    <property type="match status" value="1"/>
</dbReference>
<reference evidence="13 14" key="1">
    <citation type="submission" date="2016-02" db="EMBL/GenBank/DDBJ databases">
        <title>Anaerosporomusa subterraneum gen. nov., sp. nov., a spore-forming obligate anaerobe isolated from saprolite.</title>
        <authorList>
            <person name="Choi J.K."/>
            <person name="Shah M."/>
            <person name="Yee N."/>
        </authorList>
    </citation>
    <scope>NUCLEOTIDE SEQUENCE [LARGE SCALE GENOMIC DNA]</scope>
    <source>
        <strain evidence="13 14">RU4</strain>
    </source>
</reference>
<dbReference type="PRINTS" id="PR00411">
    <property type="entry name" value="PNDRDTASEI"/>
</dbReference>
<evidence type="ECO:0000256" key="6">
    <source>
        <dbReference type="ARBA" id="ARBA00022827"/>
    </source>
</evidence>
<feature type="active site" description="Proton acceptor" evidence="10">
    <location>
        <position position="274"/>
    </location>
</feature>
<feature type="domain" description="Fumarate reductase/succinate dehydrogenase flavoprotein-like C-terminal" evidence="12">
    <location>
        <begin position="441"/>
        <end position="565"/>
    </location>
</feature>
<feature type="domain" description="FAD-dependent oxidoreductase 2 FAD-binding" evidence="11">
    <location>
        <begin position="5"/>
        <end position="385"/>
    </location>
</feature>
<dbReference type="PANTHER" id="PTHR11632:SF51">
    <property type="entry name" value="SUCCINATE DEHYDROGENASE [UBIQUINONE] FLAVOPROTEIN SUBUNIT, MITOCHONDRIAL"/>
    <property type="match status" value="1"/>
</dbReference>
<evidence type="ECO:0000313" key="13">
    <source>
        <dbReference type="EMBL" id="KYZ78077.1"/>
    </source>
</evidence>
<name>A0A154BVY1_ANASB</name>
<comment type="similarity">
    <text evidence="3">Belongs to the FAD-dependent oxidoreductase 2 family. FRD/SDH subfamily.</text>
</comment>
<dbReference type="PANTHER" id="PTHR11632">
    <property type="entry name" value="SUCCINATE DEHYDROGENASE 2 FLAVOPROTEIN SUBUNIT"/>
    <property type="match status" value="1"/>
</dbReference>
<gene>
    <name evidence="13" type="ORF">AXX12_00590</name>
</gene>
<evidence type="ECO:0000256" key="2">
    <source>
        <dbReference type="ARBA" id="ARBA00004170"/>
    </source>
</evidence>
<evidence type="ECO:0000256" key="7">
    <source>
        <dbReference type="ARBA" id="ARBA00022982"/>
    </source>
</evidence>
<dbReference type="GO" id="GO:0005886">
    <property type="term" value="C:plasma membrane"/>
    <property type="evidence" value="ECO:0007669"/>
    <property type="project" value="TreeGrafter"/>
</dbReference>
<evidence type="ECO:0000259" key="12">
    <source>
        <dbReference type="Pfam" id="PF02910"/>
    </source>
</evidence>
<dbReference type="SUPFAM" id="SSF56425">
    <property type="entry name" value="Succinate dehydrogenase/fumarate reductase flavoprotein, catalytic domain"/>
    <property type="match status" value="1"/>
</dbReference>
<dbReference type="FunFam" id="3.90.700.10:FF:000005">
    <property type="entry name" value="Succinate dehydrogenase flavoprotein subunit"/>
    <property type="match status" value="1"/>
</dbReference>
<dbReference type="InterPro" id="IPR003953">
    <property type="entry name" value="FAD-dep_OxRdtase_2_FAD-bd"/>
</dbReference>
<dbReference type="EMBL" id="LSGP01000001">
    <property type="protein sequence ID" value="KYZ78077.1"/>
    <property type="molecule type" value="Genomic_DNA"/>
</dbReference>
<dbReference type="SUPFAM" id="SSF51905">
    <property type="entry name" value="FAD/NAD(P)-binding domain"/>
    <property type="match status" value="1"/>
</dbReference>
<dbReference type="Gene3D" id="1.20.58.100">
    <property type="entry name" value="Fumarate reductase/succinate dehydrogenase flavoprotein-like, C-terminal domain"/>
    <property type="match status" value="1"/>
</dbReference>
<evidence type="ECO:0000256" key="9">
    <source>
        <dbReference type="ARBA" id="ARBA00023136"/>
    </source>
</evidence>
<dbReference type="STRING" id="1794912.AXX12_00590"/>
<dbReference type="InterPro" id="IPR027477">
    <property type="entry name" value="Succ_DH/fumarate_Rdtase_cat_sf"/>
</dbReference>
<keyword evidence="14" id="KW-1185">Reference proteome</keyword>
<dbReference type="NCBIfam" id="TIGR01812">
    <property type="entry name" value="sdhA_frdA_Gneg"/>
    <property type="match status" value="1"/>
</dbReference>
<dbReference type="InterPro" id="IPR015939">
    <property type="entry name" value="Fum_Rdtase/Succ_DH_flav-like_C"/>
</dbReference>
<dbReference type="GO" id="GO:0009055">
    <property type="term" value="F:electron transfer activity"/>
    <property type="evidence" value="ECO:0007669"/>
    <property type="project" value="TreeGrafter"/>
</dbReference>
<keyword evidence="4" id="KW-0813">Transport</keyword>
<comment type="subcellular location">
    <subcellularLocation>
        <location evidence="2">Membrane</location>
        <topology evidence="2">Peripheral membrane protein</topology>
    </subcellularLocation>
</comment>
<evidence type="ECO:0000256" key="1">
    <source>
        <dbReference type="ARBA" id="ARBA00001974"/>
    </source>
</evidence>
<protein>
    <submittedName>
        <fullName evidence="13">Succinate dehydrogenase</fullName>
    </submittedName>
</protein>
<sequence length="566" mass="60989">MLSFDVLVIGGGGAGMRAAIEAARAHECSVALLTKAHPLRSTTGCTGGGINAVLNSADPDDTVEKYIKDTIVGGDYLNDQDAVEFFASQAASAVKELDRFGVPFFRDETGRIAQSRGGGASAPRVCWTLGHAIAHSLYEQYLRYEIYDLSDVFLLDLTVENGRLQGVIALNIQTGTVFPIAAKAVVMATGGAGRIYWQRTTDPVDCTGDGLAICLKAGIALKDTEFVQFHPTALAATGILLSEAARGAGAYLLNRDGERFMSRYEPEKMELATRDAISTAIETEIREGRGYGTGAGAHVMLDLRHIDRGILQDKLKQVYDAAVKFEGLDPSESLLPIRPACHYMMGGIDVVDFKTCTTSIPGLFAAGECACVSVQGANRLGGNALSEVVVFGKTAGAAAAAYAKSQLVSDHASLQDGVSCWQLRFASVRARQSGISLTKIRERLAACMWENVGISRNARSLQVALDTICELKQDYESVEIGDSQQRGNSAFVHYLEVGNLLDIAYAVTLGALSRRESRGCHQRSDFPARDDANFLKHTLISKIDGDFHVNYRPVSITKYLPTERKP</sequence>
<dbReference type="AlphaFoldDB" id="A0A154BVY1"/>
<evidence type="ECO:0000313" key="14">
    <source>
        <dbReference type="Proteomes" id="UP000076268"/>
    </source>
</evidence>
<evidence type="ECO:0000256" key="10">
    <source>
        <dbReference type="PIRSR" id="PIRSR000171-1"/>
    </source>
</evidence>
<dbReference type="Pfam" id="PF02910">
    <property type="entry name" value="Succ_DH_flav_C"/>
    <property type="match status" value="1"/>
</dbReference>
<dbReference type="GO" id="GO:0033765">
    <property type="term" value="F:steroid dehydrogenase activity, acting on the CH-CH group of donors"/>
    <property type="evidence" value="ECO:0007669"/>
    <property type="project" value="UniProtKB-ARBA"/>
</dbReference>
<dbReference type="Gene3D" id="3.90.700.10">
    <property type="entry name" value="Succinate dehydrogenase/fumarate reductase flavoprotein, catalytic domain"/>
    <property type="match status" value="1"/>
</dbReference>
<keyword evidence="7" id="KW-0249">Electron transport</keyword>
<evidence type="ECO:0000256" key="4">
    <source>
        <dbReference type="ARBA" id="ARBA00022448"/>
    </source>
</evidence>
<dbReference type="InterPro" id="IPR037099">
    <property type="entry name" value="Fum_R/Succ_DH_flav-like_C_sf"/>
</dbReference>
<keyword evidence="5" id="KW-0285">Flavoprotein</keyword>
<dbReference type="Proteomes" id="UP000076268">
    <property type="component" value="Unassembled WGS sequence"/>
</dbReference>
<organism evidence="13 14">
    <name type="scientific">Anaerosporomusa subterranea</name>
    <dbReference type="NCBI Taxonomy" id="1794912"/>
    <lineage>
        <taxon>Bacteria</taxon>
        <taxon>Bacillati</taxon>
        <taxon>Bacillota</taxon>
        <taxon>Negativicutes</taxon>
        <taxon>Acetonemataceae</taxon>
        <taxon>Anaerosporomusa</taxon>
    </lineage>
</organism>
<keyword evidence="9" id="KW-0472">Membrane</keyword>
<dbReference type="OrthoDB" id="9806724at2"/>
<dbReference type="GO" id="GO:0022900">
    <property type="term" value="P:electron transport chain"/>
    <property type="evidence" value="ECO:0007669"/>
    <property type="project" value="InterPro"/>
</dbReference>
<dbReference type="GO" id="GO:0009061">
    <property type="term" value="P:anaerobic respiration"/>
    <property type="evidence" value="ECO:0007669"/>
    <property type="project" value="TreeGrafter"/>
</dbReference>
<dbReference type="InterPro" id="IPR036188">
    <property type="entry name" value="FAD/NAD-bd_sf"/>
</dbReference>
<dbReference type="GO" id="GO:0000104">
    <property type="term" value="F:succinate dehydrogenase activity"/>
    <property type="evidence" value="ECO:0007669"/>
    <property type="project" value="TreeGrafter"/>
</dbReference>
<dbReference type="SUPFAM" id="SSF46977">
    <property type="entry name" value="Succinate dehydrogenase/fumarate reductase flavoprotein C-terminal domain"/>
    <property type="match status" value="1"/>
</dbReference>
<comment type="caution">
    <text evidence="13">The sequence shown here is derived from an EMBL/GenBank/DDBJ whole genome shotgun (WGS) entry which is preliminary data.</text>
</comment>